<gene>
    <name evidence="11" type="ORF">C0099_03980</name>
</gene>
<keyword evidence="12" id="KW-1185">Reference proteome</keyword>
<evidence type="ECO:0000259" key="10">
    <source>
        <dbReference type="Pfam" id="PF02602"/>
    </source>
</evidence>
<comment type="pathway">
    <text evidence="1 9">Porphyrin-containing compound metabolism; protoporphyrin-IX biosynthesis; coproporphyrinogen-III from 5-aminolevulinate: step 3/4.</text>
</comment>
<dbReference type="PANTHER" id="PTHR38042">
    <property type="entry name" value="UROPORPHYRINOGEN-III SYNTHASE, CHLOROPLASTIC"/>
    <property type="match status" value="1"/>
</dbReference>
<keyword evidence="5 9" id="KW-0627">Porphyrin biosynthesis</keyword>
<evidence type="ECO:0000256" key="5">
    <source>
        <dbReference type="ARBA" id="ARBA00023244"/>
    </source>
</evidence>
<evidence type="ECO:0000313" key="12">
    <source>
        <dbReference type="Proteomes" id="UP000242205"/>
    </source>
</evidence>
<dbReference type="GO" id="GO:0006782">
    <property type="term" value="P:protoporphyrinogen IX biosynthetic process"/>
    <property type="evidence" value="ECO:0007669"/>
    <property type="project" value="UniProtKB-UniRule"/>
</dbReference>
<comment type="similarity">
    <text evidence="2 9">Belongs to the uroporphyrinogen-III synthase family.</text>
</comment>
<evidence type="ECO:0000256" key="1">
    <source>
        <dbReference type="ARBA" id="ARBA00004772"/>
    </source>
</evidence>
<sequence length="247" mass="25834">MTRPEAQAETLCAAIESRGARALRFPVLGIAPADDMSALEAVTARLDEFDLVFFVSPNAVDFALRHMLAQRDWPAGVIAATVGGGSERALRRHGFAHVLAPTEGFDSEAVLALPEFSGAAIRGKRVLVLRGDGGRELLGEELTRRGALVEHVSVYRRFCPHADASVLLDAGPLDALVLTSSEGVRNLACMLGPHALGALRSVPVYAPHPRIAGSAFDAGFRSVVETDAGDAGIVRGLEAGLGPAPAA</sequence>
<evidence type="ECO:0000256" key="7">
    <source>
        <dbReference type="ARBA" id="ARBA00040167"/>
    </source>
</evidence>
<keyword evidence="4 9" id="KW-0456">Lyase</keyword>
<dbReference type="OrthoDB" id="9787650at2"/>
<dbReference type="SUPFAM" id="SSF69618">
    <property type="entry name" value="HemD-like"/>
    <property type="match status" value="1"/>
</dbReference>
<reference evidence="11 12" key="1">
    <citation type="submission" date="2018-01" db="EMBL/GenBank/DDBJ databases">
        <authorList>
            <person name="Fu G.-Y."/>
        </authorList>
    </citation>
    <scope>NUCLEOTIDE SEQUENCE [LARGE SCALE GENOMIC DNA]</scope>
    <source>
        <strain evidence="11 12">SY39</strain>
    </source>
</reference>
<dbReference type="InterPro" id="IPR036108">
    <property type="entry name" value="4pyrrol_syn_uPrphyn_synt_sf"/>
</dbReference>
<dbReference type="EC" id="4.2.1.75" evidence="3 9"/>
<comment type="catalytic activity">
    <reaction evidence="8 9">
        <text>hydroxymethylbilane = uroporphyrinogen III + H2O</text>
        <dbReference type="Rhea" id="RHEA:18965"/>
        <dbReference type="ChEBI" id="CHEBI:15377"/>
        <dbReference type="ChEBI" id="CHEBI:57308"/>
        <dbReference type="ChEBI" id="CHEBI:57845"/>
        <dbReference type="EC" id="4.2.1.75"/>
    </reaction>
</comment>
<dbReference type="UniPathway" id="UPA00251">
    <property type="reaction ID" value="UER00320"/>
</dbReference>
<dbReference type="GO" id="GO:0004852">
    <property type="term" value="F:uroporphyrinogen-III synthase activity"/>
    <property type="evidence" value="ECO:0007669"/>
    <property type="project" value="UniProtKB-UniRule"/>
</dbReference>
<protein>
    <recommendedName>
        <fullName evidence="7 9">Uroporphyrinogen-III synthase</fullName>
        <ecNumber evidence="3 9">4.2.1.75</ecNumber>
    </recommendedName>
</protein>
<dbReference type="Gene3D" id="3.40.50.10090">
    <property type="match status" value="2"/>
</dbReference>
<dbReference type="RefSeq" id="WP_102246244.1">
    <property type="nucleotide sequence ID" value="NZ_CP025682.1"/>
</dbReference>
<dbReference type="InterPro" id="IPR039793">
    <property type="entry name" value="UROS/Hem4"/>
</dbReference>
<evidence type="ECO:0000313" key="11">
    <source>
        <dbReference type="EMBL" id="AUN94172.1"/>
    </source>
</evidence>
<evidence type="ECO:0000256" key="6">
    <source>
        <dbReference type="ARBA" id="ARBA00037589"/>
    </source>
</evidence>
<evidence type="ECO:0000256" key="8">
    <source>
        <dbReference type="ARBA" id="ARBA00048617"/>
    </source>
</evidence>
<dbReference type="CDD" id="cd06578">
    <property type="entry name" value="HemD"/>
    <property type="match status" value="1"/>
</dbReference>
<proteinExistence type="inferred from homology"/>
<dbReference type="Proteomes" id="UP000242205">
    <property type="component" value="Chromosome"/>
</dbReference>
<dbReference type="AlphaFoldDB" id="A0A2I6S4I6"/>
<dbReference type="PANTHER" id="PTHR38042:SF1">
    <property type="entry name" value="UROPORPHYRINOGEN-III SYNTHASE, CHLOROPLASTIC"/>
    <property type="match status" value="1"/>
</dbReference>
<name>A0A2I6S4I6_9RHOO</name>
<evidence type="ECO:0000256" key="4">
    <source>
        <dbReference type="ARBA" id="ARBA00023239"/>
    </source>
</evidence>
<evidence type="ECO:0000256" key="9">
    <source>
        <dbReference type="RuleBase" id="RU366031"/>
    </source>
</evidence>
<evidence type="ECO:0000256" key="3">
    <source>
        <dbReference type="ARBA" id="ARBA00013109"/>
    </source>
</evidence>
<feature type="domain" description="Tetrapyrrole biosynthesis uroporphyrinogen III synthase" evidence="10">
    <location>
        <begin position="11"/>
        <end position="225"/>
    </location>
</feature>
<accession>A0A2I6S4I6</accession>
<dbReference type="KEGG" id="atw:C0099_03980"/>
<dbReference type="GO" id="GO:0006780">
    <property type="term" value="P:uroporphyrinogen III biosynthetic process"/>
    <property type="evidence" value="ECO:0007669"/>
    <property type="project" value="UniProtKB-UniRule"/>
</dbReference>
<comment type="function">
    <text evidence="6 9">Catalyzes cyclization of the linear tetrapyrrole, hydroxymethylbilane, to the macrocyclic uroporphyrinogen III.</text>
</comment>
<dbReference type="Pfam" id="PF02602">
    <property type="entry name" value="HEM4"/>
    <property type="match status" value="1"/>
</dbReference>
<dbReference type="EMBL" id="CP025682">
    <property type="protein sequence ID" value="AUN94172.1"/>
    <property type="molecule type" value="Genomic_DNA"/>
</dbReference>
<dbReference type="InterPro" id="IPR003754">
    <property type="entry name" value="4pyrrol_synth_uPrphyn_synth"/>
</dbReference>
<organism evidence="11 12">
    <name type="scientific">Pseudazoarcus pumilus</name>
    <dbReference type="NCBI Taxonomy" id="2067960"/>
    <lineage>
        <taxon>Bacteria</taxon>
        <taxon>Pseudomonadati</taxon>
        <taxon>Pseudomonadota</taxon>
        <taxon>Betaproteobacteria</taxon>
        <taxon>Rhodocyclales</taxon>
        <taxon>Zoogloeaceae</taxon>
        <taxon>Pseudazoarcus</taxon>
    </lineage>
</organism>
<evidence type="ECO:0000256" key="2">
    <source>
        <dbReference type="ARBA" id="ARBA00008133"/>
    </source>
</evidence>